<evidence type="ECO:0000313" key="2">
    <source>
        <dbReference type="EMBL" id="KAA6381990.1"/>
    </source>
</evidence>
<organism evidence="2 3">
    <name type="scientific">Streblomastix strix</name>
    <dbReference type="NCBI Taxonomy" id="222440"/>
    <lineage>
        <taxon>Eukaryota</taxon>
        <taxon>Metamonada</taxon>
        <taxon>Preaxostyla</taxon>
        <taxon>Oxymonadida</taxon>
        <taxon>Streblomastigidae</taxon>
        <taxon>Streblomastix</taxon>
    </lineage>
</organism>
<evidence type="ECO:0000256" key="1">
    <source>
        <dbReference type="SAM" id="MobiDB-lite"/>
    </source>
</evidence>
<dbReference type="EMBL" id="SNRW01007020">
    <property type="protein sequence ID" value="KAA6381990.1"/>
    <property type="molecule type" value="Genomic_DNA"/>
</dbReference>
<accession>A0A5J4VHG8</accession>
<sequence length="174" mass="19477">MGNEISDITGAIRSSTQPKQESPPAQQGDTIVIGQLPPSLESGQARESIENVQLQKLTSEHFTVLYQQREAALKASNIKIVHNQEKINEAIVVLNQRTNQIQETTQKSQNEYGEVLPYLQKGIIESENDLDLINEQVASITEDFALLRSKLPVGLMLPPFVPGTDYRQFIQQYS</sequence>
<feature type="compositionally biased region" description="Polar residues" evidence="1">
    <location>
        <begin position="12"/>
        <end position="29"/>
    </location>
</feature>
<protein>
    <submittedName>
        <fullName evidence="2">Uncharacterized protein</fullName>
    </submittedName>
</protein>
<comment type="caution">
    <text evidence="2">The sequence shown here is derived from an EMBL/GenBank/DDBJ whole genome shotgun (WGS) entry which is preliminary data.</text>
</comment>
<reference evidence="2 3" key="1">
    <citation type="submission" date="2019-03" db="EMBL/GenBank/DDBJ databases">
        <title>Single cell metagenomics reveals metabolic interactions within the superorganism composed of flagellate Streblomastix strix and complex community of Bacteroidetes bacteria on its surface.</title>
        <authorList>
            <person name="Treitli S.C."/>
            <person name="Kolisko M."/>
            <person name="Husnik F."/>
            <person name="Keeling P."/>
            <person name="Hampl V."/>
        </authorList>
    </citation>
    <scope>NUCLEOTIDE SEQUENCE [LARGE SCALE GENOMIC DNA]</scope>
    <source>
        <strain evidence="2">ST1C</strain>
    </source>
</reference>
<proteinExistence type="predicted"/>
<dbReference type="Proteomes" id="UP000324800">
    <property type="component" value="Unassembled WGS sequence"/>
</dbReference>
<name>A0A5J4VHG8_9EUKA</name>
<evidence type="ECO:0000313" key="3">
    <source>
        <dbReference type="Proteomes" id="UP000324800"/>
    </source>
</evidence>
<dbReference type="AlphaFoldDB" id="A0A5J4VHG8"/>
<feature type="region of interest" description="Disordered" evidence="1">
    <location>
        <begin position="1"/>
        <end position="31"/>
    </location>
</feature>
<gene>
    <name evidence="2" type="ORF">EZS28_022483</name>
</gene>